<dbReference type="Gene3D" id="1.20.1250.20">
    <property type="entry name" value="MFS general substrate transporter like domains"/>
    <property type="match status" value="2"/>
</dbReference>
<evidence type="ECO:0000256" key="3">
    <source>
        <dbReference type="ARBA" id="ARBA00022448"/>
    </source>
</evidence>
<dbReference type="PROSITE" id="PS00217">
    <property type="entry name" value="SUGAR_TRANSPORT_2"/>
    <property type="match status" value="1"/>
</dbReference>
<dbReference type="GO" id="GO:0022857">
    <property type="term" value="F:transmembrane transporter activity"/>
    <property type="evidence" value="ECO:0007669"/>
    <property type="project" value="InterPro"/>
</dbReference>
<feature type="domain" description="Major facilitator superfamily (MFS) profile" evidence="10">
    <location>
        <begin position="14"/>
        <end position="445"/>
    </location>
</feature>
<dbReference type="InterPro" id="IPR050814">
    <property type="entry name" value="Myo-inositol_Transporter"/>
</dbReference>
<dbReference type="FunFam" id="1.20.1250.20:FF:000122">
    <property type="entry name" value="D-xylose transporter XylE"/>
    <property type="match status" value="1"/>
</dbReference>
<dbReference type="PANTHER" id="PTHR48020">
    <property type="entry name" value="PROTON MYO-INOSITOL COTRANSPORTER"/>
    <property type="match status" value="1"/>
</dbReference>
<feature type="transmembrane region" description="Helical" evidence="9">
    <location>
        <begin position="7"/>
        <end position="27"/>
    </location>
</feature>
<gene>
    <name evidence="11" type="primary">xylE</name>
    <name evidence="11" type="ORF">CI610_02775</name>
</gene>
<feature type="transmembrane region" description="Helical" evidence="9">
    <location>
        <begin position="416"/>
        <end position="437"/>
    </location>
</feature>
<dbReference type="InterPro" id="IPR005828">
    <property type="entry name" value="MFS_sugar_transport-like"/>
</dbReference>
<evidence type="ECO:0000259" key="10">
    <source>
        <dbReference type="PROSITE" id="PS50850"/>
    </source>
</evidence>
<feature type="transmembrane region" description="Helical" evidence="9">
    <location>
        <begin position="347"/>
        <end position="373"/>
    </location>
</feature>
<dbReference type="CDD" id="cd17359">
    <property type="entry name" value="MFS_XylE_like"/>
    <property type="match status" value="1"/>
</dbReference>
<keyword evidence="7 9" id="KW-1133">Transmembrane helix</keyword>
<keyword evidence="5" id="KW-0762">Sugar transport</keyword>
<dbReference type="Pfam" id="PF00083">
    <property type="entry name" value="Sugar_tr"/>
    <property type="match status" value="1"/>
</dbReference>
<sequence length="473" mass="52211">MKKDEHDLVYIFRICLITALGGLLFGYDTAVISGAIGPLEEYFSLTPAMTGWAVSNVVLGCIVGSYMAGKISLMIGRKKSLQLSALLFFISALGSALAPDFTFFVVLRMVGGLAVGMASVLSPMYMSEVTPTQYRGRAVSLHQQSVVIGQLIVFYVNFLIARGMTDSWLVNLGWRYMLGSEMIPGLLLGFLIFFIPESPRWCVVKGKDEEAMRILTRISNPGHAKHLFKAIKSSLQEHHQDKPANLRTKGLFSIVVIGCLIASIQQFTGINVIMYYSPEILKPVAGGTELALFQTTLIGIVFVFGNALGMFLIDKVGRLPLLKVGTVGAILGILLTSWGIYDPDAGKYAAMLGVMLYIISYAVSWGCCCLTVVSEIFPNRIRSRAMGLAFTCQWICGFIVTQSFPMLNGNPWLHAHFHGAFSFWLFAACCVIALWFIHRYIPETKGISLEKMEAHLMARYGDKKAESELVYNH</sequence>
<dbReference type="EMBL" id="NSIT01000211">
    <property type="protein sequence ID" value="PJE78300.1"/>
    <property type="molecule type" value="Genomic_DNA"/>
</dbReference>
<evidence type="ECO:0000256" key="5">
    <source>
        <dbReference type="ARBA" id="ARBA00022597"/>
    </source>
</evidence>
<reference evidence="11" key="1">
    <citation type="journal article" date="2017" name="Appl. Environ. Microbiol.">
        <title>Molecular characterization of an Endozoicomonas-like organism causing infection in king scallop Pecten maximus L.</title>
        <authorList>
            <person name="Cano I."/>
            <person name="van Aerle R."/>
            <person name="Ross S."/>
            <person name="Verner-Jeffreys D.W."/>
            <person name="Paley R.K."/>
            <person name="Rimmer G."/>
            <person name="Ryder D."/>
            <person name="Hooper P."/>
            <person name="Stone D."/>
            <person name="Feist S.W."/>
        </authorList>
    </citation>
    <scope>NUCLEOTIDE SEQUENCE</scope>
</reference>
<keyword evidence="4" id="KW-1003">Cell membrane</keyword>
<feature type="transmembrane region" description="Helical" evidence="9">
    <location>
        <begin position="320"/>
        <end position="341"/>
    </location>
</feature>
<evidence type="ECO:0000256" key="8">
    <source>
        <dbReference type="ARBA" id="ARBA00023136"/>
    </source>
</evidence>
<feature type="transmembrane region" description="Helical" evidence="9">
    <location>
        <begin position="176"/>
        <end position="195"/>
    </location>
</feature>
<accession>A0A2H9T4Z4</accession>
<keyword evidence="3" id="KW-0813">Transport</keyword>
<feature type="transmembrane region" description="Helical" evidence="9">
    <location>
        <begin position="251"/>
        <end position="276"/>
    </location>
</feature>
<feature type="transmembrane region" description="Helical" evidence="9">
    <location>
        <begin position="104"/>
        <end position="125"/>
    </location>
</feature>
<dbReference type="PRINTS" id="PR00171">
    <property type="entry name" value="SUGRTRNSPORT"/>
</dbReference>
<dbReference type="PROSITE" id="PS50850">
    <property type="entry name" value="MFS"/>
    <property type="match status" value="1"/>
</dbReference>
<dbReference type="InterPro" id="IPR047984">
    <property type="entry name" value="XylE-like"/>
</dbReference>
<dbReference type="GO" id="GO:0005886">
    <property type="term" value="C:plasma membrane"/>
    <property type="evidence" value="ECO:0007669"/>
    <property type="project" value="UniProtKB-SubCell"/>
</dbReference>
<protein>
    <submittedName>
        <fullName evidence="11">D-xylose-proton symporter</fullName>
    </submittedName>
</protein>
<dbReference type="InterPro" id="IPR003663">
    <property type="entry name" value="Sugar/inositol_transpt"/>
</dbReference>
<keyword evidence="6 9" id="KW-0812">Transmembrane</keyword>
<evidence type="ECO:0000256" key="1">
    <source>
        <dbReference type="ARBA" id="ARBA00004651"/>
    </source>
</evidence>
<keyword evidence="8 9" id="KW-0472">Membrane</keyword>
<dbReference type="SUPFAM" id="SSF103473">
    <property type="entry name" value="MFS general substrate transporter"/>
    <property type="match status" value="1"/>
</dbReference>
<comment type="subcellular location">
    <subcellularLocation>
        <location evidence="1">Cell membrane</location>
        <topology evidence="1">Multi-pass membrane protein</topology>
    </subcellularLocation>
</comment>
<evidence type="ECO:0000256" key="4">
    <source>
        <dbReference type="ARBA" id="ARBA00022475"/>
    </source>
</evidence>
<dbReference type="InterPro" id="IPR005829">
    <property type="entry name" value="Sugar_transporter_CS"/>
</dbReference>
<evidence type="ECO:0000256" key="6">
    <source>
        <dbReference type="ARBA" id="ARBA00022692"/>
    </source>
</evidence>
<dbReference type="InterPro" id="IPR036259">
    <property type="entry name" value="MFS_trans_sf"/>
</dbReference>
<evidence type="ECO:0000313" key="11">
    <source>
        <dbReference type="EMBL" id="PJE78300.1"/>
    </source>
</evidence>
<dbReference type="AlphaFoldDB" id="A0A2H9T4Z4"/>
<comment type="similarity">
    <text evidence="2">Belongs to the major facilitator superfamily. Sugar transporter (TC 2.A.1.1) family.</text>
</comment>
<evidence type="ECO:0000256" key="9">
    <source>
        <dbReference type="SAM" id="Phobius"/>
    </source>
</evidence>
<proteinExistence type="inferred from homology"/>
<comment type="caution">
    <text evidence="11">The sequence shown here is derived from an EMBL/GenBank/DDBJ whole genome shotgun (WGS) entry which is preliminary data.</text>
</comment>
<dbReference type="InterPro" id="IPR020846">
    <property type="entry name" value="MFS_dom"/>
</dbReference>
<dbReference type="NCBIfam" id="TIGR00879">
    <property type="entry name" value="SP"/>
    <property type="match status" value="1"/>
</dbReference>
<evidence type="ECO:0000256" key="2">
    <source>
        <dbReference type="ARBA" id="ARBA00010992"/>
    </source>
</evidence>
<evidence type="ECO:0000256" key="7">
    <source>
        <dbReference type="ARBA" id="ARBA00022989"/>
    </source>
</evidence>
<dbReference type="PANTHER" id="PTHR48020:SF12">
    <property type="entry name" value="PROTON MYO-INOSITOL COTRANSPORTER"/>
    <property type="match status" value="1"/>
</dbReference>
<feature type="transmembrane region" description="Helical" evidence="9">
    <location>
        <begin position="385"/>
        <end position="404"/>
    </location>
</feature>
<organism evidence="11">
    <name type="scientific">invertebrate metagenome</name>
    <dbReference type="NCBI Taxonomy" id="1711999"/>
    <lineage>
        <taxon>unclassified sequences</taxon>
        <taxon>metagenomes</taxon>
        <taxon>organismal metagenomes</taxon>
    </lineage>
</organism>
<feature type="transmembrane region" description="Helical" evidence="9">
    <location>
        <begin position="291"/>
        <end position="313"/>
    </location>
</feature>
<feature type="transmembrane region" description="Helical" evidence="9">
    <location>
        <begin position="47"/>
        <end position="68"/>
    </location>
</feature>
<name>A0A2H9T4Z4_9ZZZZ</name>
<feature type="transmembrane region" description="Helical" evidence="9">
    <location>
        <begin position="80"/>
        <end position="98"/>
    </location>
</feature>
<feature type="transmembrane region" description="Helical" evidence="9">
    <location>
        <begin position="146"/>
        <end position="164"/>
    </location>
</feature>